<dbReference type="Pfam" id="PF06219">
    <property type="entry name" value="DUF1005"/>
    <property type="match status" value="1"/>
</dbReference>
<sequence length="238" mass="26572">MGCYPDKPALIDADTDETLSFSQLKSTVLKLSHAFLDLGVNRTDRVMIFAPNSIHFPLGFFDVTAIGAISTMINPLYFLHELSKQVKYSIPKLVVTVPELLNKVKGVVLTLEFHCSGFDGNHGSRTCEEYASGLLVCIFNVPCVNIEKYRITHLWVVHPIVLAMAKQIVVNKFDLSLVRQIGYGTTLLRKEMMEDEDIRSVRLGYCGVQITTLFVPSTGCDWVAKSKSGAWLILRSDL</sequence>
<evidence type="ECO:0000259" key="2">
    <source>
        <dbReference type="Pfam" id="PF00501"/>
    </source>
</evidence>
<dbReference type="PANTHER" id="PTHR24096">
    <property type="entry name" value="LONG-CHAIN-FATTY-ACID--COA LIGASE"/>
    <property type="match status" value="1"/>
</dbReference>
<dbReference type="Gene3D" id="3.40.50.980">
    <property type="match status" value="1"/>
</dbReference>
<evidence type="ECO:0000256" key="1">
    <source>
        <dbReference type="ARBA" id="ARBA00022598"/>
    </source>
</evidence>
<organism evidence="3 4">
    <name type="scientific">Hibiscus syriacus</name>
    <name type="common">Rose of Sharon</name>
    <dbReference type="NCBI Taxonomy" id="106335"/>
    <lineage>
        <taxon>Eukaryota</taxon>
        <taxon>Viridiplantae</taxon>
        <taxon>Streptophyta</taxon>
        <taxon>Embryophyta</taxon>
        <taxon>Tracheophyta</taxon>
        <taxon>Spermatophyta</taxon>
        <taxon>Magnoliopsida</taxon>
        <taxon>eudicotyledons</taxon>
        <taxon>Gunneridae</taxon>
        <taxon>Pentapetalae</taxon>
        <taxon>rosids</taxon>
        <taxon>malvids</taxon>
        <taxon>Malvales</taxon>
        <taxon>Malvaceae</taxon>
        <taxon>Malvoideae</taxon>
        <taxon>Hibiscus</taxon>
    </lineage>
</organism>
<accession>A0A6A2WMT5</accession>
<name>A0A6A2WMT5_HIBSY</name>
<dbReference type="GO" id="GO:0016405">
    <property type="term" value="F:CoA-ligase activity"/>
    <property type="evidence" value="ECO:0007669"/>
    <property type="project" value="TreeGrafter"/>
</dbReference>
<keyword evidence="1" id="KW-0436">Ligase</keyword>
<dbReference type="InterPro" id="IPR000873">
    <property type="entry name" value="AMP-dep_synth/lig_dom"/>
</dbReference>
<gene>
    <name evidence="3" type="ORF">F3Y22_tig00113725pilonHSYRG00960</name>
</gene>
<keyword evidence="4" id="KW-1185">Reference proteome</keyword>
<evidence type="ECO:0000313" key="3">
    <source>
        <dbReference type="EMBL" id="KAE8661553.1"/>
    </source>
</evidence>
<dbReference type="Pfam" id="PF00501">
    <property type="entry name" value="AMP-binding"/>
    <property type="match status" value="1"/>
</dbReference>
<proteinExistence type="predicted"/>
<evidence type="ECO:0000313" key="4">
    <source>
        <dbReference type="Proteomes" id="UP000436088"/>
    </source>
</evidence>
<dbReference type="InterPro" id="IPR010410">
    <property type="entry name" value="DUF1005"/>
</dbReference>
<dbReference type="AlphaFoldDB" id="A0A6A2WMT5"/>
<dbReference type="PANTHER" id="PTHR24096:SF425">
    <property type="entry name" value="4-COUMARATE--COA LIGASE-LIKE 7"/>
    <property type="match status" value="1"/>
</dbReference>
<dbReference type="InterPro" id="IPR042099">
    <property type="entry name" value="ANL_N_sf"/>
</dbReference>
<dbReference type="SUPFAM" id="SSF56801">
    <property type="entry name" value="Acetyl-CoA synthetase-like"/>
    <property type="match status" value="1"/>
</dbReference>
<dbReference type="Gene3D" id="3.40.50.12780">
    <property type="entry name" value="N-terminal domain of ligase-like"/>
    <property type="match status" value="1"/>
</dbReference>
<reference evidence="3" key="1">
    <citation type="submission" date="2019-09" db="EMBL/GenBank/DDBJ databases">
        <title>Draft genome information of white flower Hibiscus syriacus.</title>
        <authorList>
            <person name="Kim Y.-M."/>
        </authorList>
    </citation>
    <scope>NUCLEOTIDE SEQUENCE [LARGE SCALE GENOMIC DNA]</scope>
    <source>
        <strain evidence="3">YM2019G1</strain>
    </source>
</reference>
<dbReference type="Proteomes" id="UP000436088">
    <property type="component" value="Unassembled WGS sequence"/>
</dbReference>
<dbReference type="GO" id="GO:0016829">
    <property type="term" value="F:lyase activity"/>
    <property type="evidence" value="ECO:0007669"/>
    <property type="project" value="UniProtKB-KW"/>
</dbReference>
<comment type="caution">
    <text evidence="3">The sequence shown here is derived from an EMBL/GenBank/DDBJ whole genome shotgun (WGS) entry which is preliminary data.</text>
</comment>
<protein>
    <submittedName>
        <fullName evidence="3">Lactoylglutathione lyase-like</fullName>
    </submittedName>
</protein>
<dbReference type="EMBL" id="VEPZ02001720">
    <property type="protein sequence ID" value="KAE8661553.1"/>
    <property type="molecule type" value="Genomic_DNA"/>
</dbReference>
<feature type="domain" description="AMP-dependent synthetase/ligase" evidence="2">
    <location>
        <begin position="4"/>
        <end position="100"/>
    </location>
</feature>